<dbReference type="Pfam" id="PF24566">
    <property type="entry name" value="HEAT_Ints3_C"/>
    <property type="match status" value="1"/>
</dbReference>
<sequence length="992" mass="112539">MKLIQTSSHEAENPIELSLRQAFELLEPKLRPPFSLTIPNPQEYLLLNKAILYGVLCESHVGKTHMKHLHAIVTDGYFWFVSLLVKVVNELYVKLLEPVKSQLIWVTKELINVLAVGVDGLLVCLLRQIIGGDYSDGNLWLCFEMLSFFMTKWDCLLEVEPMILTSGLYTYLRLLADHFRLLSNPKLEALKQLEVDFCIKVFKEKFPLCLKIGRDLVRLLQDLVHLPKFRTIWKDLVLNRGEFKAQGFSGIPQLYNTRTPSEYMILRITPEMEAHLRFLLTHVKLGNQKRHQAWFSKKFLFEPNRETLIIDIVRFICCAYHPTNEIIQSDVIPRWAVTGWLFKSCTKNYVEANVKLALLYDWLFFEERVDNIMDIEPAMLLMVYSIPRYIDVTHTILEFLFLLMDNYDVEHYHILAKGVSSSFSVLVKRGVIRSLDVLTTCDALSPILKERLGRFLSGRKFEISKELQQACHPADFVSSNSSCMETPLPLTEWQPKCSQGDRFGTKSAEPKVMISDDAAPSHSPLVVDREGQVLDIDNLIHNLGEAIKNSNPMALCTLEELLLLFVSFDGQGPESGFILPDVLSSKIKKLYELSGSKLFSPLDFHPDSPENGDEVGSATSLIIRMFVLSQHQNMQAMLLFWLKNGFPVGARLLLYASRLAYEARMVGLFGDAMVDVNSITPSDSGIRLLLYHVNGYFSFLHGRTENSYETIESISKAEKKLVAMLVDGAFAAYKCFLVYSRTAFFKDTENSLPQLLFSDIMTCSVWERKRLKFLFSSVYCYLSDMSIGEEGIVKLLVGQLDHADLVNIQIEIGLKRFSIFGENTETVFRLMKNSLNWGCVEQHKFWGLIRSELAVSTVQVQGLLSKFFWLEKLDANASAIAVEGLLTLCSCCPPTPELVGALMLLPNSVFQDFASAVMAKWAVSNGSMLFESLAEFSEKVESKNGDLVIHDSGGMINRSAILWLLKYFNGCDTDISGNLSLNTMCKNAMRQV</sequence>
<reference evidence="9" key="2">
    <citation type="submission" date="2019-10" db="EMBL/GenBank/DDBJ databases">
        <title>A de novo genome assembly of a pear dwarfing rootstock.</title>
        <authorList>
            <person name="Wang F."/>
            <person name="Wang J."/>
            <person name="Li S."/>
            <person name="Zhang Y."/>
            <person name="Fang M."/>
            <person name="Ma L."/>
            <person name="Zhao Y."/>
            <person name="Jiang S."/>
        </authorList>
    </citation>
    <scope>NUCLEOTIDE SEQUENCE [LARGE SCALE GENOMIC DNA]</scope>
</reference>
<keyword evidence="4" id="KW-0963">Cytoplasm</keyword>
<dbReference type="EMBL" id="SMOL01000559">
    <property type="protein sequence ID" value="KAB2606249.1"/>
    <property type="molecule type" value="Genomic_DNA"/>
</dbReference>
<dbReference type="GO" id="GO:0005634">
    <property type="term" value="C:nucleus"/>
    <property type="evidence" value="ECO:0007669"/>
    <property type="project" value="UniProtKB-SubCell"/>
</dbReference>
<dbReference type="Pfam" id="PF10189">
    <property type="entry name" value="Ints3_N"/>
    <property type="match status" value="1"/>
</dbReference>
<dbReference type="Proteomes" id="UP000327157">
    <property type="component" value="Chromosome 11"/>
</dbReference>
<proteinExistence type="inferred from homology"/>
<protein>
    <submittedName>
        <fullName evidence="8">Integrator complex subunit 3-like</fullName>
    </submittedName>
</protein>
<dbReference type="InterPro" id="IPR045334">
    <property type="entry name" value="INTS3"/>
</dbReference>
<evidence type="ECO:0000259" key="6">
    <source>
        <dbReference type="Pfam" id="PF10189"/>
    </source>
</evidence>
<comment type="caution">
    <text evidence="8">The sequence shown here is derived from an EMBL/GenBank/DDBJ whole genome shotgun (WGS) entry which is preliminary data.</text>
</comment>
<dbReference type="OrthoDB" id="2021145at2759"/>
<reference evidence="8 9" key="3">
    <citation type="submission" date="2019-11" db="EMBL/GenBank/DDBJ databases">
        <title>A de novo genome assembly of a pear dwarfing rootstock.</title>
        <authorList>
            <person name="Wang F."/>
            <person name="Wang J."/>
            <person name="Li S."/>
            <person name="Zhang Y."/>
            <person name="Fang M."/>
            <person name="Ma L."/>
            <person name="Zhao Y."/>
            <person name="Jiang S."/>
        </authorList>
    </citation>
    <scope>NUCLEOTIDE SEQUENCE [LARGE SCALE GENOMIC DNA]</scope>
    <source>
        <strain evidence="8">S2</strain>
        <tissue evidence="8">Leaf</tissue>
    </source>
</reference>
<reference evidence="8 9" key="1">
    <citation type="submission" date="2019-09" db="EMBL/GenBank/DDBJ databases">
        <authorList>
            <person name="Ou C."/>
        </authorList>
    </citation>
    <scope>NUCLEOTIDE SEQUENCE [LARGE SCALE GENOMIC DNA]</scope>
    <source>
        <strain evidence="8">S2</strain>
        <tissue evidence="8">Leaf</tissue>
    </source>
</reference>
<name>A0A5N5FT27_9ROSA</name>
<evidence type="ECO:0000256" key="2">
    <source>
        <dbReference type="ARBA" id="ARBA00004496"/>
    </source>
</evidence>
<keyword evidence="5" id="KW-0539">Nucleus</keyword>
<comment type="subcellular location">
    <subcellularLocation>
        <location evidence="2">Cytoplasm</location>
    </subcellularLocation>
    <subcellularLocation>
        <location evidence="1">Nucleus</location>
    </subcellularLocation>
</comment>
<evidence type="ECO:0000259" key="7">
    <source>
        <dbReference type="Pfam" id="PF24566"/>
    </source>
</evidence>
<evidence type="ECO:0000256" key="3">
    <source>
        <dbReference type="ARBA" id="ARBA00006130"/>
    </source>
</evidence>
<evidence type="ECO:0000256" key="4">
    <source>
        <dbReference type="ARBA" id="ARBA00022490"/>
    </source>
</evidence>
<comment type="similarity">
    <text evidence="3">Belongs to the Integrator subunit 3 family.</text>
</comment>
<feature type="domain" description="Integrator complex subunit 3 N-terminal" evidence="6">
    <location>
        <begin position="43"/>
        <end position="452"/>
    </location>
</feature>
<feature type="domain" description="Ints3-like C-terminal" evidence="7">
    <location>
        <begin position="744"/>
        <end position="939"/>
    </location>
</feature>
<dbReference type="InterPro" id="IPR056518">
    <property type="entry name" value="HEAT_Ints3_C"/>
</dbReference>
<dbReference type="PANTHER" id="PTHR13587">
    <property type="entry name" value="INTEGRATOR COMPLEX SUBUNIT 3"/>
    <property type="match status" value="1"/>
</dbReference>
<evidence type="ECO:0000313" key="9">
    <source>
        <dbReference type="Proteomes" id="UP000327157"/>
    </source>
</evidence>
<evidence type="ECO:0000256" key="1">
    <source>
        <dbReference type="ARBA" id="ARBA00004123"/>
    </source>
</evidence>
<gene>
    <name evidence="8" type="ORF">D8674_005966</name>
</gene>
<evidence type="ECO:0000313" key="8">
    <source>
        <dbReference type="EMBL" id="KAB2606249.1"/>
    </source>
</evidence>
<organism evidence="8 9">
    <name type="scientific">Pyrus ussuriensis x Pyrus communis</name>
    <dbReference type="NCBI Taxonomy" id="2448454"/>
    <lineage>
        <taxon>Eukaryota</taxon>
        <taxon>Viridiplantae</taxon>
        <taxon>Streptophyta</taxon>
        <taxon>Embryophyta</taxon>
        <taxon>Tracheophyta</taxon>
        <taxon>Spermatophyta</taxon>
        <taxon>Magnoliopsida</taxon>
        <taxon>eudicotyledons</taxon>
        <taxon>Gunneridae</taxon>
        <taxon>Pentapetalae</taxon>
        <taxon>rosids</taxon>
        <taxon>fabids</taxon>
        <taxon>Rosales</taxon>
        <taxon>Rosaceae</taxon>
        <taxon>Amygdaloideae</taxon>
        <taxon>Maleae</taxon>
        <taxon>Pyrus</taxon>
    </lineage>
</organism>
<dbReference type="InterPro" id="IPR019333">
    <property type="entry name" value="INTS3_N"/>
</dbReference>
<keyword evidence="9" id="KW-1185">Reference proteome</keyword>
<evidence type="ECO:0000256" key="5">
    <source>
        <dbReference type="ARBA" id="ARBA00023242"/>
    </source>
</evidence>
<dbReference type="GO" id="GO:0005737">
    <property type="term" value="C:cytoplasm"/>
    <property type="evidence" value="ECO:0007669"/>
    <property type="project" value="UniProtKB-SubCell"/>
</dbReference>
<dbReference type="AlphaFoldDB" id="A0A5N5FT27"/>
<accession>A0A5N5FT27</accession>
<dbReference type="PANTHER" id="PTHR13587:SF7">
    <property type="entry name" value="INTEGRATOR COMPLEX SUBUNIT 3"/>
    <property type="match status" value="1"/>
</dbReference>